<feature type="domain" description="Glycosyltransferase 2-like" evidence="8">
    <location>
        <begin position="17"/>
        <end position="181"/>
    </location>
</feature>
<dbReference type="Pfam" id="PF00535">
    <property type="entry name" value="Glycos_transf_2"/>
    <property type="match status" value="1"/>
</dbReference>
<keyword evidence="4 7" id="KW-0812">Transmembrane</keyword>
<dbReference type="EMBL" id="WWCU01000015">
    <property type="protein sequence ID" value="MYN08616.1"/>
    <property type="molecule type" value="Genomic_DNA"/>
</dbReference>
<keyword evidence="6 7" id="KW-0472">Membrane</keyword>
<keyword evidence="2" id="KW-0328">Glycosyltransferase</keyword>
<evidence type="ECO:0000313" key="10">
    <source>
        <dbReference type="Proteomes" id="UP000450676"/>
    </source>
</evidence>
<comment type="caution">
    <text evidence="9">The sequence shown here is derived from an EMBL/GenBank/DDBJ whole genome shotgun (WGS) entry which is preliminary data.</text>
</comment>
<evidence type="ECO:0000256" key="2">
    <source>
        <dbReference type="ARBA" id="ARBA00022676"/>
    </source>
</evidence>
<comment type="subcellular location">
    <subcellularLocation>
        <location evidence="1">Membrane</location>
        <topology evidence="1">Multi-pass membrane protein</topology>
    </subcellularLocation>
</comment>
<dbReference type="GO" id="GO:0005886">
    <property type="term" value="C:plasma membrane"/>
    <property type="evidence" value="ECO:0007669"/>
    <property type="project" value="TreeGrafter"/>
</dbReference>
<keyword evidence="5 7" id="KW-1133">Transmembrane helix</keyword>
<dbReference type="Gene3D" id="3.90.550.10">
    <property type="entry name" value="Spore Coat Polysaccharide Biosynthesis Protein SpsA, Chain A"/>
    <property type="match status" value="1"/>
</dbReference>
<dbReference type="AlphaFoldDB" id="A0A7X4HCA0"/>
<evidence type="ECO:0000256" key="1">
    <source>
        <dbReference type="ARBA" id="ARBA00004141"/>
    </source>
</evidence>
<evidence type="ECO:0000256" key="5">
    <source>
        <dbReference type="ARBA" id="ARBA00022989"/>
    </source>
</evidence>
<keyword evidence="10" id="KW-1185">Reference proteome</keyword>
<keyword evidence="3 9" id="KW-0808">Transferase</keyword>
<dbReference type="PANTHER" id="PTHR48090:SF1">
    <property type="entry name" value="PROPHAGE BACTOPRENOL GLUCOSYL TRANSFERASE HOMOLOG"/>
    <property type="match status" value="1"/>
</dbReference>
<dbReference type="InterPro" id="IPR029044">
    <property type="entry name" value="Nucleotide-diphossugar_trans"/>
</dbReference>
<evidence type="ECO:0000256" key="6">
    <source>
        <dbReference type="ARBA" id="ARBA00023136"/>
    </source>
</evidence>
<proteinExistence type="predicted"/>
<evidence type="ECO:0000313" key="9">
    <source>
        <dbReference type="EMBL" id="MYN08616.1"/>
    </source>
</evidence>
<feature type="transmembrane region" description="Helical" evidence="7">
    <location>
        <begin position="276"/>
        <end position="301"/>
    </location>
</feature>
<dbReference type="SUPFAM" id="SSF53448">
    <property type="entry name" value="Nucleotide-diphospho-sugar transferases"/>
    <property type="match status" value="1"/>
</dbReference>
<evidence type="ECO:0000256" key="3">
    <source>
        <dbReference type="ARBA" id="ARBA00022679"/>
    </source>
</evidence>
<dbReference type="Proteomes" id="UP000450676">
    <property type="component" value="Unassembled WGS sequence"/>
</dbReference>
<dbReference type="GO" id="GO:0016757">
    <property type="term" value="F:glycosyltransferase activity"/>
    <property type="evidence" value="ECO:0007669"/>
    <property type="project" value="UniProtKB-KW"/>
</dbReference>
<reference evidence="9 10" key="1">
    <citation type="submission" date="2019-12" db="EMBL/GenBank/DDBJ databases">
        <title>Novel species isolated from a subtropical stream in China.</title>
        <authorList>
            <person name="Lu H."/>
        </authorList>
    </citation>
    <scope>NUCLEOTIDE SEQUENCE [LARGE SCALE GENOMIC DNA]</scope>
    <source>
        <strain evidence="9 10">FT127W</strain>
    </source>
</reference>
<sequence>MAIQPANLHWSGRRSLSVVLPVLNEAPSLAVLLPNLAATLARCGVDWEVVVVDDGGSDNLAEVLQQFEQHQGHCNVQLLRLSRNFGKEAALTAGLAATRGDAVLCMDGDGQHPVELIPTLIERWRSGYDMVAAAQTTRAHESALLGWCKRRFYGFMYARERYVIPANAGDFRLMDRRVVQALMRLPERTRFMKGLYAWLGFKTSIVPFRAGERTAGESKFRLRQLLGLAALGVTAFSVKPLRMVSVAGALISVAALCYGLYIMAETLIIGNRVSGWATLASGMMLLSGIQLLCLGVIAEYLGRVFEETKQRPLYVLEERVDHSALGQGAPVRQVAP</sequence>
<evidence type="ECO:0000256" key="4">
    <source>
        <dbReference type="ARBA" id="ARBA00022692"/>
    </source>
</evidence>
<accession>A0A7X4HCA0</accession>
<feature type="transmembrane region" description="Helical" evidence="7">
    <location>
        <begin position="244"/>
        <end position="264"/>
    </location>
</feature>
<dbReference type="InterPro" id="IPR001173">
    <property type="entry name" value="Glyco_trans_2-like"/>
</dbReference>
<dbReference type="PANTHER" id="PTHR48090">
    <property type="entry name" value="UNDECAPRENYL-PHOSPHATE 4-DEOXY-4-FORMAMIDO-L-ARABINOSE TRANSFERASE-RELATED"/>
    <property type="match status" value="1"/>
</dbReference>
<evidence type="ECO:0000256" key="7">
    <source>
        <dbReference type="SAM" id="Phobius"/>
    </source>
</evidence>
<dbReference type="RefSeq" id="WP_161072932.1">
    <property type="nucleotide sequence ID" value="NZ_CP086370.1"/>
</dbReference>
<dbReference type="CDD" id="cd04187">
    <property type="entry name" value="DPM1_like_bac"/>
    <property type="match status" value="1"/>
</dbReference>
<dbReference type="InterPro" id="IPR050256">
    <property type="entry name" value="Glycosyltransferase_2"/>
</dbReference>
<gene>
    <name evidence="9" type="ORF">GTP77_14850</name>
</gene>
<protein>
    <submittedName>
        <fullName evidence="9">Glycosyltransferase</fullName>
    </submittedName>
</protein>
<organism evidence="9 10">
    <name type="scientific">Pseudoduganella aquatica</name>
    <dbReference type="NCBI Taxonomy" id="2660641"/>
    <lineage>
        <taxon>Bacteria</taxon>
        <taxon>Pseudomonadati</taxon>
        <taxon>Pseudomonadota</taxon>
        <taxon>Betaproteobacteria</taxon>
        <taxon>Burkholderiales</taxon>
        <taxon>Oxalobacteraceae</taxon>
        <taxon>Telluria group</taxon>
        <taxon>Pseudoduganella</taxon>
    </lineage>
</organism>
<evidence type="ECO:0000259" key="8">
    <source>
        <dbReference type="Pfam" id="PF00535"/>
    </source>
</evidence>
<name>A0A7X4HCA0_9BURK</name>